<dbReference type="Pfam" id="PF25973">
    <property type="entry name" value="BSH_CzcB"/>
    <property type="match status" value="1"/>
</dbReference>
<feature type="transmembrane region" description="Helical" evidence="4">
    <location>
        <begin position="6"/>
        <end position="24"/>
    </location>
</feature>
<evidence type="ECO:0000256" key="1">
    <source>
        <dbReference type="ARBA" id="ARBA00009477"/>
    </source>
</evidence>
<dbReference type="InterPro" id="IPR058647">
    <property type="entry name" value="BSH_CzcB-like"/>
</dbReference>
<dbReference type="GO" id="GO:0015562">
    <property type="term" value="F:efflux transmembrane transporter activity"/>
    <property type="evidence" value="ECO:0007669"/>
    <property type="project" value="TreeGrafter"/>
</dbReference>
<feature type="coiled-coil region" evidence="3">
    <location>
        <begin position="110"/>
        <end position="161"/>
    </location>
</feature>
<dbReference type="Pfam" id="PF25954">
    <property type="entry name" value="Beta-barrel_RND_2"/>
    <property type="match status" value="1"/>
</dbReference>
<evidence type="ECO:0000256" key="3">
    <source>
        <dbReference type="SAM" id="Coils"/>
    </source>
</evidence>
<dbReference type="SUPFAM" id="SSF111369">
    <property type="entry name" value="HlyD-like secretion proteins"/>
    <property type="match status" value="1"/>
</dbReference>
<accession>A0A372NUE1</accession>
<evidence type="ECO:0000259" key="6">
    <source>
        <dbReference type="Pfam" id="PF25973"/>
    </source>
</evidence>
<dbReference type="Proteomes" id="UP000264217">
    <property type="component" value="Unassembled WGS sequence"/>
</dbReference>
<dbReference type="RefSeq" id="WP_117392020.1">
    <property type="nucleotide sequence ID" value="NZ_QWDC01000002.1"/>
</dbReference>
<keyword evidence="9" id="KW-1185">Reference proteome</keyword>
<keyword evidence="4" id="KW-0472">Membrane</keyword>
<dbReference type="PANTHER" id="PTHR30469:SF15">
    <property type="entry name" value="HLYD FAMILY OF SECRETION PROTEINS"/>
    <property type="match status" value="1"/>
</dbReference>
<name>A0A372NUE1_9SPHI</name>
<keyword evidence="2" id="KW-0813">Transport</keyword>
<keyword evidence="3" id="KW-0175">Coiled coil</keyword>
<dbReference type="InterPro" id="IPR006143">
    <property type="entry name" value="RND_pump_MFP"/>
</dbReference>
<feature type="domain" description="YknX-like C-terminal permuted SH3-like" evidence="7">
    <location>
        <begin position="283"/>
        <end position="350"/>
    </location>
</feature>
<dbReference type="Gene3D" id="2.40.50.100">
    <property type="match status" value="1"/>
</dbReference>
<dbReference type="GO" id="GO:1990281">
    <property type="term" value="C:efflux pump complex"/>
    <property type="evidence" value="ECO:0007669"/>
    <property type="project" value="TreeGrafter"/>
</dbReference>
<protein>
    <submittedName>
        <fullName evidence="8">Efflux RND transporter periplasmic adaptor subunit</fullName>
    </submittedName>
</protein>
<dbReference type="OrthoDB" id="9784685at2"/>
<proteinExistence type="inferred from homology"/>
<evidence type="ECO:0000259" key="7">
    <source>
        <dbReference type="Pfam" id="PF25989"/>
    </source>
</evidence>
<evidence type="ECO:0000313" key="9">
    <source>
        <dbReference type="Proteomes" id="UP000264217"/>
    </source>
</evidence>
<evidence type="ECO:0000256" key="2">
    <source>
        <dbReference type="ARBA" id="ARBA00022448"/>
    </source>
</evidence>
<evidence type="ECO:0000313" key="8">
    <source>
        <dbReference type="EMBL" id="RFZ92309.1"/>
    </source>
</evidence>
<feature type="domain" description="CusB-like beta-barrel" evidence="5">
    <location>
        <begin position="203"/>
        <end position="276"/>
    </location>
</feature>
<organism evidence="8 9">
    <name type="scientific">Mucilaginibacter conchicola</name>
    <dbReference type="NCBI Taxonomy" id="2303333"/>
    <lineage>
        <taxon>Bacteria</taxon>
        <taxon>Pseudomonadati</taxon>
        <taxon>Bacteroidota</taxon>
        <taxon>Sphingobacteriia</taxon>
        <taxon>Sphingobacteriales</taxon>
        <taxon>Sphingobacteriaceae</taxon>
        <taxon>Mucilaginibacter</taxon>
    </lineage>
</organism>
<dbReference type="Pfam" id="PF25989">
    <property type="entry name" value="YknX_C"/>
    <property type="match status" value="1"/>
</dbReference>
<comment type="similarity">
    <text evidence="1">Belongs to the membrane fusion protein (MFP) (TC 8.A.1) family.</text>
</comment>
<dbReference type="PANTHER" id="PTHR30469">
    <property type="entry name" value="MULTIDRUG RESISTANCE PROTEIN MDTA"/>
    <property type="match status" value="1"/>
</dbReference>
<dbReference type="InterPro" id="IPR058792">
    <property type="entry name" value="Beta-barrel_RND_2"/>
</dbReference>
<evidence type="ECO:0000259" key="5">
    <source>
        <dbReference type="Pfam" id="PF25954"/>
    </source>
</evidence>
<keyword evidence="4" id="KW-1133">Transmembrane helix</keyword>
<dbReference type="AlphaFoldDB" id="A0A372NUE1"/>
<evidence type="ECO:0000256" key="4">
    <source>
        <dbReference type="SAM" id="Phobius"/>
    </source>
</evidence>
<dbReference type="Gene3D" id="2.40.420.20">
    <property type="match status" value="1"/>
</dbReference>
<gene>
    <name evidence="8" type="ORF">D0C36_12805</name>
</gene>
<dbReference type="EMBL" id="QWDC01000002">
    <property type="protein sequence ID" value="RFZ92309.1"/>
    <property type="molecule type" value="Genomic_DNA"/>
</dbReference>
<dbReference type="InterPro" id="IPR058637">
    <property type="entry name" value="YknX-like_C"/>
</dbReference>
<dbReference type="FunFam" id="2.40.420.20:FF:000006">
    <property type="entry name" value="RND family efflux transporter MFP subunit"/>
    <property type="match status" value="1"/>
</dbReference>
<dbReference type="Gene3D" id="1.10.287.470">
    <property type="entry name" value="Helix hairpin bin"/>
    <property type="match status" value="1"/>
</dbReference>
<feature type="domain" description="CzcB-like barrel-sandwich hybrid" evidence="6">
    <location>
        <begin position="74"/>
        <end position="196"/>
    </location>
</feature>
<sequence>MKRKYIIITVVVVLVGLIVIRLASNKKKLNEKNKPVQTKNVKIPVKTATVDEQVQEISIKKTGSLAPFKEVKALATAGGTLSAVHFNLGDHVVEGQVLAITDTRLQNLDLQKAQTNAARLKSDVQTYTDLYQGQAATREKLDQVRQNYTDAVNQVNQAKKNLGDAAIKAPTSGIISAKNVEQGVAVSNGSEIATIVNLSKAKVQVNLTEAEVYQIEPGQKVIITTDVYPGKNFDGKVSFISPQADATHNYLVEIHIDNTQQSLLRSGTFVYADFSRKTRQQILTIPREALTESQKTTSVFIAQDGVARLRPVKTGLEQAGRIQIISGLQKGEQIITSGQINLKDGSPINVSK</sequence>
<dbReference type="NCBIfam" id="TIGR01730">
    <property type="entry name" value="RND_mfp"/>
    <property type="match status" value="1"/>
</dbReference>
<comment type="caution">
    <text evidence="8">The sequence shown here is derived from an EMBL/GenBank/DDBJ whole genome shotgun (WGS) entry which is preliminary data.</text>
</comment>
<keyword evidence="4" id="KW-0812">Transmembrane</keyword>
<dbReference type="Gene3D" id="2.40.30.170">
    <property type="match status" value="1"/>
</dbReference>
<reference evidence="8 9" key="1">
    <citation type="submission" date="2018-08" db="EMBL/GenBank/DDBJ databases">
        <title>Mucilaginibacter sp. MYSH2.</title>
        <authorList>
            <person name="Seo T."/>
        </authorList>
    </citation>
    <scope>NUCLEOTIDE SEQUENCE [LARGE SCALE GENOMIC DNA]</scope>
    <source>
        <strain evidence="8 9">MYSH2</strain>
    </source>
</reference>